<keyword evidence="4 10" id="KW-0732">Signal</keyword>
<gene>
    <name evidence="14" type="ORF">RHTO0S_05e01794g</name>
</gene>
<dbReference type="Pfam" id="PF06280">
    <property type="entry name" value="fn3_5"/>
    <property type="match status" value="1"/>
</dbReference>
<dbReference type="InterPro" id="IPR036852">
    <property type="entry name" value="Peptidase_S8/S53_dom_sf"/>
</dbReference>
<evidence type="ECO:0000256" key="6">
    <source>
        <dbReference type="ARBA" id="ARBA00022825"/>
    </source>
</evidence>
<dbReference type="PROSITE" id="PS00138">
    <property type="entry name" value="SUBTILASE_SER"/>
    <property type="match status" value="1"/>
</dbReference>
<dbReference type="PRINTS" id="PR00723">
    <property type="entry name" value="SUBTILISIN"/>
</dbReference>
<keyword evidence="2" id="KW-0964">Secreted</keyword>
<feature type="active site" description="Charge relay system" evidence="7 8">
    <location>
        <position position="244"/>
    </location>
</feature>
<evidence type="ECO:0000259" key="11">
    <source>
        <dbReference type="Pfam" id="PF00082"/>
    </source>
</evidence>
<feature type="signal peptide" evidence="10">
    <location>
        <begin position="1"/>
        <end position="22"/>
    </location>
</feature>
<evidence type="ECO:0000256" key="9">
    <source>
        <dbReference type="SAM" id="MobiDB-lite"/>
    </source>
</evidence>
<dbReference type="SUPFAM" id="SSF52743">
    <property type="entry name" value="Subtilisin-like"/>
    <property type="match status" value="1"/>
</dbReference>
<accession>A0A061ARY2</accession>
<dbReference type="InterPro" id="IPR023828">
    <property type="entry name" value="Peptidase_S8_Ser-AS"/>
</dbReference>
<organism evidence="14">
    <name type="scientific">Rhodotorula toruloides</name>
    <name type="common">Yeast</name>
    <name type="synonym">Rhodosporidium toruloides</name>
    <dbReference type="NCBI Taxonomy" id="5286"/>
    <lineage>
        <taxon>Eukaryota</taxon>
        <taxon>Fungi</taxon>
        <taxon>Dikarya</taxon>
        <taxon>Basidiomycota</taxon>
        <taxon>Pucciniomycotina</taxon>
        <taxon>Microbotryomycetes</taxon>
        <taxon>Sporidiobolales</taxon>
        <taxon>Sporidiobolaceae</taxon>
        <taxon>Rhodotorula</taxon>
    </lineage>
</organism>
<evidence type="ECO:0000256" key="7">
    <source>
        <dbReference type="PIRSR" id="PIRSR615500-1"/>
    </source>
</evidence>
<dbReference type="Pfam" id="PF00082">
    <property type="entry name" value="Peptidase_S8"/>
    <property type="match status" value="1"/>
</dbReference>
<comment type="similarity">
    <text evidence="1 8">Belongs to the peptidase S8 family.</text>
</comment>
<feature type="compositionally biased region" description="Low complexity" evidence="9">
    <location>
        <begin position="129"/>
        <end position="140"/>
    </location>
</feature>
<feature type="domain" description="Peptidase S8/S53" evidence="11">
    <location>
        <begin position="185"/>
        <end position="594"/>
    </location>
</feature>
<feature type="compositionally biased region" description="Basic and acidic residues" evidence="9">
    <location>
        <begin position="142"/>
        <end position="153"/>
    </location>
</feature>
<evidence type="ECO:0000256" key="2">
    <source>
        <dbReference type="ARBA" id="ARBA00022512"/>
    </source>
</evidence>
<keyword evidence="5 8" id="KW-0378">Hydrolase</keyword>
<keyword evidence="6 8" id="KW-0720">Serine protease</keyword>
<sequence>MAHGSLASLLLLLAASAQGAAAFGGKSATGGRSVVPNSYILQVNASAPALTKRGVSVFEALDHTLAAVKQNGVKYTVRQRFDAIPEAFQAVSIQVEDGASMAELAQIPGVQRVWPVSLIPRPVEPTVSDFTPVSSSSSSTKSKRDTHTLEKRGTNFPPASAYLNDTFYPHVQTGIDVLHNKGILGQGVKIVVVDEGVDYTNPILGGCFGPGCQISFGYDFVGDNYTGTNAPVPDSDPFSSCSNHGTHTTGTVGALANEYGFSGAAPMATIGHYRVISCSGATTDEILVAALTRALQDNVNIVSMSLGSSVGWLDDSPVQIMASYLGSKGIHVVASVGNERNEGLFAADQPAASRIGTGVGGVDPTYLAAYYAYLIKRDPVPYISPTPFNLPNNYLLYFTSTNTSVTNDACNPLPSTTPNLANRVVVVQRGTCGFTVKQQNVAAAGGKIVLIYNSKGSGLIPQLDVGSTGLTAVGSLRYEDGLKLLSYYQSSPRGQSISFPNGPLAPYVSNTVSGGVVASYSNFGPTNELFIYPTLAAPGTDILSTVTGGVALMRGTSMAAPLVAGAYALLLSVGNNLKLSPEEARTILMSTSQPSPVAYGSETLDTVVSQGAGVINMTAAIAAHTVISPAQFNLNDTQYSNNTQTLTLRNNNRFPVSYQLSWVDSTGIVTYNDGATTDIIPSTTPNYVSTSVLRVAFSQRTVTVPGGQTVKVTAQFIPPNLTAQQRNQFPIYSGFVTITGQGQGAGAEQMEKYNLPFFGLGARMVDMPVLDTTNVALGPNLPFIAVGQNIQTGPTTFSESNPAVVYFRLAAGTRRLRVDLVDASTSYNATVPAVTNPASRLVKRSNTELTPRAAFPTLYSQVRTVGSLFAPSYWPPRDYLFNNGGTYSDYEIQLDGSFTFPNGTKGMAELGRSYKVLLRALKITADPTYTSSYESWLSPSFTFTA</sequence>
<keyword evidence="3 8" id="KW-0645">Protease</keyword>
<dbReference type="GO" id="GO:0004252">
    <property type="term" value="F:serine-type endopeptidase activity"/>
    <property type="evidence" value="ECO:0007669"/>
    <property type="project" value="UniProtKB-UniRule"/>
</dbReference>
<evidence type="ECO:0000313" key="14">
    <source>
        <dbReference type="EMBL" id="CDR40336.1"/>
    </source>
</evidence>
<dbReference type="Gene3D" id="3.40.50.200">
    <property type="entry name" value="Peptidase S8/S53 domain"/>
    <property type="match status" value="2"/>
</dbReference>
<proteinExistence type="inferred from homology"/>
<dbReference type="OrthoDB" id="206201at2759"/>
<dbReference type="InterPro" id="IPR010435">
    <property type="entry name" value="C5a/SBT2-like_Fn3"/>
</dbReference>
<dbReference type="GO" id="GO:0005615">
    <property type="term" value="C:extracellular space"/>
    <property type="evidence" value="ECO:0007669"/>
    <property type="project" value="TreeGrafter"/>
</dbReference>
<evidence type="ECO:0000256" key="4">
    <source>
        <dbReference type="ARBA" id="ARBA00022729"/>
    </source>
</evidence>
<dbReference type="PANTHER" id="PTHR43806:SF66">
    <property type="entry name" value="SERIN ENDOPEPTIDASE"/>
    <property type="match status" value="1"/>
</dbReference>
<dbReference type="Pfam" id="PF02225">
    <property type="entry name" value="PA"/>
    <property type="match status" value="1"/>
</dbReference>
<dbReference type="InterPro" id="IPR000209">
    <property type="entry name" value="Peptidase_S8/S53_dom"/>
</dbReference>
<dbReference type="Gene3D" id="3.50.30.30">
    <property type="match status" value="1"/>
</dbReference>
<keyword evidence="2" id="KW-0134">Cell wall</keyword>
<evidence type="ECO:0000256" key="8">
    <source>
        <dbReference type="PROSITE-ProRule" id="PRU01240"/>
    </source>
</evidence>
<evidence type="ECO:0000256" key="10">
    <source>
        <dbReference type="SAM" id="SignalP"/>
    </source>
</evidence>
<feature type="active site" description="Charge relay system" evidence="7 8">
    <location>
        <position position="557"/>
    </location>
</feature>
<dbReference type="InterPro" id="IPR003137">
    <property type="entry name" value="PA_domain"/>
</dbReference>
<dbReference type="InterPro" id="IPR050131">
    <property type="entry name" value="Peptidase_S8_subtilisin-like"/>
</dbReference>
<dbReference type="AlphaFoldDB" id="A0A061ARY2"/>
<protein>
    <submittedName>
        <fullName evidence="14">RHTO0S05e01794g1_1</fullName>
    </submittedName>
</protein>
<dbReference type="CDD" id="cd07489">
    <property type="entry name" value="Peptidases_S8_5"/>
    <property type="match status" value="1"/>
</dbReference>
<evidence type="ECO:0000259" key="12">
    <source>
        <dbReference type="Pfam" id="PF02225"/>
    </source>
</evidence>
<dbReference type="GO" id="GO:0016020">
    <property type="term" value="C:membrane"/>
    <property type="evidence" value="ECO:0007669"/>
    <property type="project" value="InterPro"/>
</dbReference>
<feature type="domain" description="C5a peptidase/Subtilisin-like protease SBT2-like Fn3-like" evidence="13">
    <location>
        <begin position="633"/>
        <end position="757"/>
    </location>
</feature>
<reference evidence="14" key="1">
    <citation type="journal article" date="2014" name="Genome Announc.">
        <title>Draft genome sequence of Rhodosporidium toruloides CECT1137, an oleaginous yeast of biotechnological interest.</title>
        <authorList>
            <person name="Morin N."/>
            <person name="Calcas X."/>
            <person name="Devillers H."/>
            <person name="Durrens P."/>
            <person name="Sherman D.J."/>
            <person name="Nicaud J.-M."/>
            <person name="Neuveglise C."/>
        </authorList>
    </citation>
    <scope>NUCLEOTIDE SEQUENCE</scope>
    <source>
        <strain evidence="14">CECT1137</strain>
    </source>
</reference>
<evidence type="ECO:0000256" key="1">
    <source>
        <dbReference type="ARBA" id="ARBA00011073"/>
    </source>
</evidence>
<dbReference type="PANTHER" id="PTHR43806">
    <property type="entry name" value="PEPTIDASE S8"/>
    <property type="match status" value="1"/>
</dbReference>
<feature type="region of interest" description="Disordered" evidence="9">
    <location>
        <begin position="129"/>
        <end position="156"/>
    </location>
</feature>
<evidence type="ECO:0000259" key="13">
    <source>
        <dbReference type="Pfam" id="PF06280"/>
    </source>
</evidence>
<dbReference type="InterPro" id="IPR015500">
    <property type="entry name" value="Peptidase_S8_subtilisin-rel"/>
</dbReference>
<dbReference type="PROSITE" id="PS51892">
    <property type="entry name" value="SUBTILASE"/>
    <property type="match status" value="1"/>
</dbReference>
<feature type="chain" id="PRO_5001598815" evidence="10">
    <location>
        <begin position="23"/>
        <end position="945"/>
    </location>
</feature>
<feature type="domain" description="PA" evidence="12">
    <location>
        <begin position="406"/>
        <end position="461"/>
    </location>
</feature>
<dbReference type="GO" id="GO:0006508">
    <property type="term" value="P:proteolysis"/>
    <property type="evidence" value="ECO:0007669"/>
    <property type="project" value="UniProtKB-KW"/>
</dbReference>
<evidence type="ECO:0000256" key="3">
    <source>
        <dbReference type="ARBA" id="ARBA00022670"/>
    </source>
</evidence>
<feature type="active site" description="Charge relay system" evidence="7 8">
    <location>
        <position position="194"/>
    </location>
</feature>
<evidence type="ECO:0000256" key="5">
    <source>
        <dbReference type="ARBA" id="ARBA00022801"/>
    </source>
</evidence>
<dbReference type="InterPro" id="IPR034187">
    <property type="entry name" value="Peptidases_S8_5"/>
</dbReference>
<dbReference type="EMBL" id="LK052940">
    <property type="protein sequence ID" value="CDR40336.1"/>
    <property type="molecule type" value="Genomic_DNA"/>
</dbReference>
<name>A0A061ARY2_RHOTO</name>